<dbReference type="GO" id="GO:0006297">
    <property type="term" value="P:nucleotide-excision repair, DNA gap filling"/>
    <property type="evidence" value="ECO:0007669"/>
    <property type="project" value="TreeGrafter"/>
</dbReference>
<dbReference type="RefSeq" id="XP_002185674.1">
    <property type="nucleotide sequence ID" value="XM_002185638.1"/>
</dbReference>
<dbReference type="GO" id="GO:0006271">
    <property type="term" value="P:DNA strand elongation involved in DNA replication"/>
    <property type="evidence" value="ECO:0007669"/>
    <property type="project" value="TreeGrafter"/>
</dbReference>
<feature type="region of interest" description="Disordered" evidence="1">
    <location>
        <begin position="243"/>
        <end position="401"/>
    </location>
</feature>
<dbReference type="GO" id="GO:1904161">
    <property type="term" value="P:DNA synthesis involved in UV-damage excision repair"/>
    <property type="evidence" value="ECO:0007669"/>
    <property type="project" value="TreeGrafter"/>
</dbReference>
<feature type="compositionally biased region" description="Acidic residues" evidence="1">
    <location>
        <begin position="342"/>
        <end position="354"/>
    </location>
</feature>
<dbReference type="GO" id="GO:0043625">
    <property type="term" value="C:delta DNA polymerase complex"/>
    <property type="evidence" value="ECO:0007669"/>
    <property type="project" value="InterPro"/>
</dbReference>
<dbReference type="GeneID" id="7204504"/>
<feature type="region of interest" description="Disordered" evidence="1">
    <location>
        <begin position="420"/>
        <end position="449"/>
    </location>
</feature>
<feature type="compositionally biased region" description="Basic and acidic residues" evidence="1">
    <location>
        <begin position="325"/>
        <end position="335"/>
    </location>
</feature>
<dbReference type="PANTHER" id="PTHR17598">
    <property type="entry name" value="DNA POLYMERASE DELTA SUBUNIT 3"/>
    <property type="match status" value="1"/>
</dbReference>
<dbReference type="EMBL" id="CP001141">
    <property type="protein sequence ID" value="ACI65144.1"/>
    <property type="molecule type" value="Genomic_DNA"/>
</dbReference>
<accession>B5Y3K4</accession>
<organism evidence="2 3">
    <name type="scientific">Phaeodactylum tricornutum (strain CCAP 1055/1)</name>
    <dbReference type="NCBI Taxonomy" id="556484"/>
    <lineage>
        <taxon>Eukaryota</taxon>
        <taxon>Sar</taxon>
        <taxon>Stramenopiles</taxon>
        <taxon>Ochrophyta</taxon>
        <taxon>Bacillariophyta</taxon>
        <taxon>Bacillariophyceae</taxon>
        <taxon>Bacillariophycidae</taxon>
        <taxon>Naviculales</taxon>
        <taxon>Phaeodactylaceae</taxon>
        <taxon>Phaeodactylum</taxon>
    </lineage>
</organism>
<evidence type="ECO:0008006" key="4">
    <source>
        <dbReference type="Google" id="ProtNLM"/>
    </source>
</evidence>
<feature type="compositionally biased region" description="Low complexity" evidence="1">
    <location>
        <begin position="474"/>
        <end position="484"/>
    </location>
</feature>
<proteinExistence type="predicted"/>
<dbReference type="Pfam" id="PF09507">
    <property type="entry name" value="CDC27"/>
    <property type="match status" value="1"/>
</dbReference>
<dbReference type="KEGG" id="pti:PHATR_46719"/>
<evidence type="ECO:0000313" key="3">
    <source>
        <dbReference type="Proteomes" id="UP000000759"/>
    </source>
</evidence>
<dbReference type="PaxDb" id="2850-Phatr46719"/>
<gene>
    <name evidence="2" type="ORF">PHATR_46719</name>
</gene>
<dbReference type="GO" id="GO:0003887">
    <property type="term" value="F:DNA-directed DNA polymerase activity"/>
    <property type="evidence" value="ECO:0007669"/>
    <property type="project" value="TreeGrafter"/>
</dbReference>
<feature type="compositionally biased region" description="Low complexity" evidence="1">
    <location>
        <begin position="291"/>
        <end position="306"/>
    </location>
</feature>
<dbReference type="OrthoDB" id="514823at2759"/>
<dbReference type="PANTHER" id="PTHR17598:SF13">
    <property type="entry name" value="DNA POLYMERASE DELTA SUBUNIT 3"/>
    <property type="match status" value="1"/>
</dbReference>
<keyword evidence="3" id="KW-1185">Reference proteome</keyword>
<dbReference type="STRING" id="556484.B5Y3K4"/>
<protein>
    <recommendedName>
        <fullName evidence="4">DNA polymerase delta subunit 3</fullName>
    </recommendedName>
</protein>
<feature type="compositionally biased region" description="Polar residues" evidence="1">
    <location>
        <begin position="254"/>
        <end position="265"/>
    </location>
</feature>
<name>B5Y3K4_PHATC</name>
<sequence length="504" mass="54174">MSVYDACPAERALAFPPDFGAPTRPPSLVVTTMTPSRVIPLSKTLCCPDHTAVLSVSSVTDEQVREVASLIHDELQCVSIGGVAQTLGLSRTLASQLLTKVAQDEASVHDDGSTRVEPRSYRATYCVSSNETDPTAPDVSCTVFSLVTRHETADAVVRHSVAPRLPEQPLPLLYALSLENEALSTAHEREMAAYRDMLQQTRQPDQEHAGAASLERLLQPEALWDDVTPAETVREACYATAATASPHQADKHNQLNSRNSSSVTDRGSRRPLPKKAVTAASFFGNQPPGNTRSARTATATPPASRTLVSTTKPVKSAAKPNVAALDEKENNRDDLVGNADDFVGDLDDNDDDSVPGDAAPAVPAEHVPRRPSKRVLIPDSSDDEADTPEESAATGKTTHETLLVDAAPPVKGAMDDFAQKAAPLPGNLPSRRRRRKVTKEKTTVDPNGFLHTEIQEVWEDIPSDEEETQLVGSPIAKAAPPAKKTSTVKAGMKQKSLANFFQKK</sequence>
<reference evidence="3" key="2">
    <citation type="submission" date="2008-08" db="EMBL/GenBank/DDBJ databases">
        <authorList>
            <consortium name="Diatom Consortium"/>
            <person name="Grigoriev I."/>
            <person name="Grimwood J."/>
            <person name="Kuo A."/>
            <person name="Otillar R.P."/>
            <person name="Salamov A."/>
            <person name="Detter J.C."/>
            <person name="Lindquist E."/>
            <person name="Shapiro H."/>
            <person name="Lucas S."/>
            <person name="Glavina del Rio T."/>
            <person name="Pitluck S."/>
            <person name="Rokhsar D."/>
            <person name="Bowler C."/>
        </authorList>
    </citation>
    <scope>GENOME REANNOTATION</scope>
    <source>
        <strain evidence="3">CCAP 1055/1</strain>
    </source>
</reference>
<dbReference type="AlphaFoldDB" id="B5Y3K4"/>
<dbReference type="Proteomes" id="UP000000759">
    <property type="component" value="Chromosome 11"/>
</dbReference>
<feature type="region of interest" description="Disordered" evidence="1">
    <location>
        <begin position="464"/>
        <end position="504"/>
    </location>
</feature>
<evidence type="ECO:0000313" key="2">
    <source>
        <dbReference type="EMBL" id="ACI65144.1"/>
    </source>
</evidence>
<evidence type="ECO:0000256" key="1">
    <source>
        <dbReference type="SAM" id="MobiDB-lite"/>
    </source>
</evidence>
<feature type="compositionally biased region" description="Acidic residues" evidence="1">
    <location>
        <begin position="380"/>
        <end position="389"/>
    </location>
</feature>
<dbReference type="InterPro" id="IPR019038">
    <property type="entry name" value="POLD3"/>
</dbReference>
<reference evidence="2 3" key="1">
    <citation type="journal article" date="2008" name="Nature">
        <title>The Phaeodactylum genome reveals the evolutionary history of diatom genomes.</title>
        <authorList>
            <person name="Bowler C."/>
            <person name="Allen A.E."/>
            <person name="Badger J.H."/>
            <person name="Grimwood J."/>
            <person name="Jabbari K."/>
            <person name="Kuo A."/>
            <person name="Maheswari U."/>
            <person name="Martens C."/>
            <person name="Maumus F."/>
            <person name="Otillar R.P."/>
            <person name="Rayko E."/>
            <person name="Salamov A."/>
            <person name="Vandepoele K."/>
            <person name="Beszteri B."/>
            <person name="Gruber A."/>
            <person name="Heijde M."/>
            <person name="Katinka M."/>
            <person name="Mock T."/>
            <person name="Valentin K."/>
            <person name="Verret F."/>
            <person name="Berges J.A."/>
            <person name="Brownlee C."/>
            <person name="Cadoret J.P."/>
            <person name="Chiovitti A."/>
            <person name="Choi C.J."/>
            <person name="Coesel S."/>
            <person name="De Martino A."/>
            <person name="Detter J.C."/>
            <person name="Durkin C."/>
            <person name="Falciatore A."/>
            <person name="Fournet J."/>
            <person name="Haruta M."/>
            <person name="Huysman M.J."/>
            <person name="Jenkins B.D."/>
            <person name="Jiroutova K."/>
            <person name="Jorgensen R.E."/>
            <person name="Joubert Y."/>
            <person name="Kaplan A."/>
            <person name="Kroger N."/>
            <person name="Kroth P.G."/>
            <person name="La Roche J."/>
            <person name="Lindquist E."/>
            <person name="Lommer M."/>
            <person name="Martin-Jezequel V."/>
            <person name="Lopez P.J."/>
            <person name="Lucas S."/>
            <person name="Mangogna M."/>
            <person name="McGinnis K."/>
            <person name="Medlin L.K."/>
            <person name="Montsant A."/>
            <person name="Oudot-Le Secq M.P."/>
            <person name="Napoli C."/>
            <person name="Obornik M."/>
            <person name="Parker M.S."/>
            <person name="Petit J.L."/>
            <person name="Porcel B.M."/>
            <person name="Poulsen N."/>
            <person name="Robison M."/>
            <person name="Rychlewski L."/>
            <person name="Rynearson T.A."/>
            <person name="Schmutz J."/>
            <person name="Shapiro H."/>
            <person name="Siaut M."/>
            <person name="Stanley M."/>
            <person name="Sussman M.R."/>
            <person name="Taylor A.R."/>
            <person name="Vardi A."/>
            <person name="von Dassow P."/>
            <person name="Vyverman W."/>
            <person name="Willis A."/>
            <person name="Wyrwicz L.S."/>
            <person name="Rokhsar D.S."/>
            <person name="Weissenbach J."/>
            <person name="Armbrust E.V."/>
            <person name="Green B.R."/>
            <person name="Van de Peer Y."/>
            <person name="Grigoriev I.V."/>
        </authorList>
    </citation>
    <scope>NUCLEOTIDE SEQUENCE [LARGE SCALE GENOMIC DNA]</scope>
    <source>
        <strain evidence="2 3">CCAP 1055/1</strain>
    </source>
</reference>
<dbReference type="HOGENOM" id="CLU_596512_0_0_1"/>
<dbReference type="InParanoid" id="B5Y3K4"/>